<dbReference type="PANTHER" id="PTHR37534">
    <property type="entry name" value="TRANSCRIPTIONAL ACTIVATOR PROTEIN UGA3"/>
    <property type="match status" value="1"/>
</dbReference>
<dbReference type="Gene3D" id="4.10.240.10">
    <property type="entry name" value="Zn(2)-C6 fungal-type DNA-binding domain"/>
    <property type="match status" value="1"/>
</dbReference>
<dbReference type="PROSITE" id="PS00463">
    <property type="entry name" value="ZN2_CY6_FUNGAL_1"/>
    <property type="match status" value="1"/>
</dbReference>
<accession>A0A5M3Z8L9</accession>
<dbReference type="GO" id="GO:0005634">
    <property type="term" value="C:nucleus"/>
    <property type="evidence" value="ECO:0007669"/>
    <property type="project" value="UniProtKB-SubCell"/>
</dbReference>
<comment type="subcellular location">
    <subcellularLocation>
        <location evidence="1">Nucleus</location>
    </subcellularLocation>
</comment>
<evidence type="ECO:0000256" key="3">
    <source>
        <dbReference type="ARBA" id="ARBA00023125"/>
    </source>
</evidence>
<dbReference type="InterPro" id="IPR001138">
    <property type="entry name" value="Zn2Cys6_DnaBD"/>
</dbReference>
<proteinExistence type="predicted"/>
<dbReference type="AlphaFoldDB" id="A0A5M3Z8L9"/>
<gene>
    <name evidence="6" type="ORF">ATEIFO6365_0009047500</name>
</gene>
<dbReference type="PANTHER" id="PTHR37534:SF44">
    <property type="entry name" value="ZN(II)2CYS6 TRANSCRIPTION FACTOR (EUROFUNG)"/>
    <property type="match status" value="1"/>
</dbReference>
<dbReference type="InterPro" id="IPR036864">
    <property type="entry name" value="Zn2-C6_fun-type_DNA-bd_sf"/>
</dbReference>
<evidence type="ECO:0000256" key="5">
    <source>
        <dbReference type="ARBA" id="ARBA00023242"/>
    </source>
</evidence>
<keyword evidence="5" id="KW-0539">Nucleus</keyword>
<dbReference type="OrthoDB" id="39175at2759"/>
<evidence type="ECO:0000313" key="6">
    <source>
        <dbReference type="EMBL" id="GFF19112.1"/>
    </source>
</evidence>
<organism evidence="6 7">
    <name type="scientific">Aspergillus terreus</name>
    <dbReference type="NCBI Taxonomy" id="33178"/>
    <lineage>
        <taxon>Eukaryota</taxon>
        <taxon>Fungi</taxon>
        <taxon>Dikarya</taxon>
        <taxon>Ascomycota</taxon>
        <taxon>Pezizomycotina</taxon>
        <taxon>Eurotiomycetes</taxon>
        <taxon>Eurotiomycetidae</taxon>
        <taxon>Eurotiales</taxon>
        <taxon>Aspergillaceae</taxon>
        <taxon>Aspergillus</taxon>
        <taxon>Aspergillus subgen. Circumdati</taxon>
    </lineage>
</organism>
<keyword evidence="4" id="KW-0804">Transcription</keyword>
<dbReference type="InterPro" id="IPR021858">
    <property type="entry name" value="Fun_TF"/>
</dbReference>
<keyword evidence="2" id="KW-0805">Transcription regulation</keyword>
<dbReference type="GO" id="GO:0000981">
    <property type="term" value="F:DNA-binding transcription factor activity, RNA polymerase II-specific"/>
    <property type="evidence" value="ECO:0007669"/>
    <property type="project" value="InterPro"/>
</dbReference>
<evidence type="ECO:0000313" key="7">
    <source>
        <dbReference type="Proteomes" id="UP000452235"/>
    </source>
</evidence>
<dbReference type="GO" id="GO:0000976">
    <property type="term" value="F:transcription cis-regulatory region binding"/>
    <property type="evidence" value="ECO:0007669"/>
    <property type="project" value="TreeGrafter"/>
</dbReference>
<sequence length="637" mass="70529">MSEKQQNARRRVKTRSGCLRCKQRRIKCDETVPHCNQCTRKAYECPGYKRPLKWSSKYEVGRDVNGQAQAARRGNDKRVSGTNFRSPAAALPGTQRGSETDPCDFPTARLSPPSPVEYAPSGDVLEETTSVYTSVYEPTLDASNHEGDRTIDQNQDDFSGTVVQWPDPMILLESPLEGDDTCISRHYFSEICHINSCFDSHWNHFRVEVGSMMTTRPLIYHCVLSMSAAHLAWKRKDLSTAALHHRTSAISCLTGEIMKVKEYKSAGLSGLSDEHVEVLLASILLGTTEGWHSPSFLGITHLHGARVLFKRWLSGISELTSTSSVAVYSSRVNSFIVGIMAHWEAVASFLMDQPLDALSHLEDFCDQSGVDSIYPNPWSGICTPVFIYLAKAGTLSRQRTLLRNLSIAASTMHIRTELQASLVAQAREVEQAVLHYKAPAKDRIGDSGDDLTPVAHLQQMAQIYRLSTLLELYRVFPELLSQGSQEPFSVSDRLLALATGILTLIQSIPHTSGVNCMLTIPLLITGSTLQPSHSALSISSNSSDESSWGDLATELLAIPSQEHIYTHWRGIARERLRAVYHYVGMAAVSRASEILERVWDRADVHAVINVPTTGGTATGFVQWVEVMIEEKLEAVFG</sequence>
<dbReference type="PROSITE" id="PS50048">
    <property type="entry name" value="ZN2_CY6_FUNGAL_2"/>
    <property type="match status" value="1"/>
</dbReference>
<dbReference type="EMBL" id="BLJY01000009">
    <property type="protein sequence ID" value="GFF19112.1"/>
    <property type="molecule type" value="Genomic_DNA"/>
</dbReference>
<dbReference type="Pfam" id="PF00172">
    <property type="entry name" value="Zn_clus"/>
    <property type="match status" value="1"/>
</dbReference>
<dbReference type="Proteomes" id="UP000452235">
    <property type="component" value="Unassembled WGS sequence"/>
</dbReference>
<dbReference type="VEuPathDB" id="FungiDB:ATEG_07850"/>
<dbReference type="SMART" id="SM00066">
    <property type="entry name" value="GAL4"/>
    <property type="match status" value="1"/>
</dbReference>
<evidence type="ECO:0000256" key="4">
    <source>
        <dbReference type="ARBA" id="ARBA00023163"/>
    </source>
</evidence>
<evidence type="ECO:0000256" key="1">
    <source>
        <dbReference type="ARBA" id="ARBA00004123"/>
    </source>
</evidence>
<comment type="caution">
    <text evidence="6">The sequence shown here is derived from an EMBL/GenBank/DDBJ whole genome shotgun (WGS) entry which is preliminary data.</text>
</comment>
<evidence type="ECO:0000256" key="2">
    <source>
        <dbReference type="ARBA" id="ARBA00023015"/>
    </source>
</evidence>
<dbReference type="CDD" id="cd00067">
    <property type="entry name" value="GAL4"/>
    <property type="match status" value="1"/>
</dbReference>
<reference evidence="6 7" key="1">
    <citation type="submission" date="2020-01" db="EMBL/GenBank/DDBJ databases">
        <title>Aspergillus terreus IFO 6365 whole genome shotgun sequence.</title>
        <authorList>
            <person name="Kanamasa S."/>
            <person name="Takahashi H."/>
        </authorList>
    </citation>
    <scope>NUCLEOTIDE SEQUENCE [LARGE SCALE GENOMIC DNA]</scope>
    <source>
        <strain evidence="6 7">IFO 6365</strain>
    </source>
</reference>
<keyword evidence="3" id="KW-0238">DNA-binding</keyword>
<dbReference type="SUPFAM" id="SSF57701">
    <property type="entry name" value="Zn2/Cys6 DNA-binding domain"/>
    <property type="match status" value="1"/>
</dbReference>
<dbReference type="GO" id="GO:0045944">
    <property type="term" value="P:positive regulation of transcription by RNA polymerase II"/>
    <property type="evidence" value="ECO:0007669"/>
    <property type="project" value="TreeGrafter"/>
</dbReference>
<dbReference type="Pfam" id="PF11951">
    <property type="entry name" value="Fungal_trans_2"/>
    <property type="match status" value="1"/>
</dbReference>
<protein>
    <submittedName>
        <fullName evidence="6">Uncharacterized protein</fullName>
    </submittedName>
</protein>
<keyword evidence="7" id="KW-1185">Reference proteome</keyword>
<name>A0A5M3Z8L9_ASPTE</name>
<dbReference type="GO" id="GO:0008270">
    <property type="term" value="F:zinc ion binding"/>
    <property type="evidence" value="ECO:0007669"/>
    <property type="project" value="InterPro"/>
</dbReference>